<evidence type="ECO:0000256" key="1">
    <source>
        <dbReference type="SAM" id="Phobius"/>
    </source>
</evidence>
<evidence type="ECO:0000313" key="3">
    <source>
        <dbReference type="Proteomes" id="UP000622475"/>
    </source>
</evidence>
<dbReference type="EMBL" id="JADFFL010000003">
    <property type="protein sequence ID" value="MBE9662088.1"/>
    <property type="molecule type" value="Genomic_DNA"/>
</dbReference>
<dbReference type="AlphaFoldDB" id="A0A929PVS5"/>
<evidence type="ECO:0000313" key="2">
    <source>
        <dbReference type="EMBL" id="MBE9662088.1"/>
    </source>
</evidence>
<organism evidence="2 3">
    <name type="scientific">Mucilaginibacter myungsuensis</name>
    <dbReference type="NCBI Taxonomy" id="649104"/>
    <lineage>
        <taxon>Bacteria</taxon>
        <taxon>Pseudomonadati</taxon>
        <taxon>Bacteroidota</taxon>
        <taxon>Sphingobacteriia</taxon>
        <taxon>Sphingobacteriales</taxon>
        <taxon>Sphingobacteriaceae</taxon>
        <taxon>Mucilaginibacter</taxon>
    </lineage>
</organism>
<feature type="transmembrane region" description="Helical" evidence="1">
    <location>
        <begin position="7"/>
        <end position="26"/>
    </location>
</feature>
<name>A0A929PVS5_9SPHI</name>
<dbReference type="RefSeq" id="WP_194111281.1">
    <property type="nucleotide sequence ID" value="NZ_JADFFL010000003.1"/>
</dbReference>
<gene>
    <name evidence="2" type="ORF">IRJ16_09345</name>
</gene>
<sequence>MDTAPRWFVKLSLIVGPILMIVLMIWELNDEDNDKRLLIKNSFSDKIAYIGPTRAGQIQLRLAGDKQAYRFYQLKNNDGERAVLSFAAIGDAVAKSANSDEISVFHADTVFKFRVTAPNGDR</sequence>
<proteinExistence type="predicted"/>
<keyword evidence="1" id="KW-0472">Membrane</keyword>
<reference evidence="2" key="1">
    <citation type="submission" date="2020-10" db="EMBL/GenBank/DDBJ databases">
        <title>Mucilaginibacter mali sp. nov., isolated from rhizosphere soil of apple orchard.</title>
        <authorList>
            <person name="Lee J.-S."/>
            <person name="Kim H.S."/>
            <person name="Kim J.-S."/>
        </authorList>
    </citation>
    <scope>NUCLEOTIDE SEQUENCE</scope>
    <source>
        <strain evidence="2">KCTC 22746</strain>
    </source>
</reference>
<keyword evidence="3" id="KW-1185">Reference proteome</keyword>
<accession>A0A929PVS5</accession>
<keyword evidence="1" id="KW-0812">Transmembrane</keyword>
<comment type="caution">
    <text evidence="2">The sequence shown here is derived from an EMBL/GenBank/DDBJ whole genome shotgun (WGS) entry which is preliminary data.</text>
</comment>
<dbReference type="Proteomes" id="UP000622475">
    <property type="component" value="Unassembled WGS sequence"/>
</dbReference>
<keyword evidence="1" id="KW-1133">Transmembrane helix</keyword>
<protein>
    <submittedName>
        <fullName evidence="2">Uncharacterized protein</fullName>
    </submittedName>
</protein>